<proteinExistence type="predicted"/>
<evidence type="ECO:0000313" key="1">
    <source>
        <dbReference type="EMBL" id="KIH58613.1"/>
    </source>
</evidence>
<reference evidence="1 2" key="1">
    <citation type="submission" date="2013-12" db="EMBL/GenBank/DDBJ databases">
        <title>Draft genome of the parsitic nematode Ancylostoma duodenale.</title>
        <authorList>
            <person name="Mitreva M."/>
        </authorList>
    </citation>
    <scope>NUCLEOTIDE SEQUENCE [LARGE SCALE GENOMIC DNA]</scope>
    <source>
        <strain evidence="1 2">Zhejiang</strain>
    </source>
</reference>
<dbReference type="AlphaFoldDB" id="A0A0C2CPD6"/>
<keyword evidence="2" id="KW-1185">Reference proteome</keyword>
<accession>A0A0C2CPD6</accession>
<name>A0A0C2CPD6_9BILA</name>
<organism evidence="1 2">
    <name type="scientific">Ancylostoma duodenale</name>
    <dbReference type="NCBI Taxonomy" id="51022"/>
    <lineage>
        <taxon>Eukaryota</taxon>
        <taxon>Metazoa</taxon>
        <taxon>Ecdysozoa</taxon>
        <taxon>Nematoda</taxon>
        <taxon>Chromadorea</taxon>
        <taxon>Rhabditida</taxon>
        <taxon>Rhabditina</taxon>
        <taxon>Rhabditomorpha</taxon>
        <taxon>Strongyloidea</taxon>
        <taxon>Ancylostomatidae</taxon>
        <taxon>Ancylostomatinae</taxon>
        <taxon>Ancylostoma</taxon>
    </lineage>
</organism>
<dbReference type="Proteomes" id="UP000054047">
    <property type="component" value="Unassembled WGS sequence"/>
</dbReference>
<sequence>MYFFRQHSDRTPLLFCQPPLLLLLLVPPTPPPHVLLPNLDCVQIPGFASVGVEQSFTKEQRRSCPFVEFFQRMEVLCHIKESQFFLRKE</sequence>
<evidence type="ECO:0000313" key="2">
    <source>
        <dbReference type="Proteomes" id="UP000054047"/>
    </source>
</evidence>
<gene>
    <name evidence="1" type="ORF">ANCDUO_11178</name>
</gene>
<protein>
    <submittedName>
        <fullName evidence="1">Uncharacterized protein</fullName>
    </submittedName>
</protein>
<dbReference type="EMBL" id="KN732912">
    <property type="protein sequence ID" value="KIH58613.1"/>
    <property type="molecule type" value="Genomic_DNA"/>
</dbReference>